<evidence type="ECO:0000313" key="7">
    <source>
        <dbReference type="Proteomes" id="UP000887572"/>
    </source>
</evidence>
<feature type="signal peptide" evidence="6">
    <location>
        <begin position="1"/>
        <end position="17"/>
    </location>
</feature>
<sequence length="454" mass="51289">MFLVLFLLPLLLLFILAFKHTQRKRASHRITLAEDNNLRHIELQDLTAKFGTFFALTGQNGGNEFVTSDPAVADEVFSKKFFAFGDRKGFHSHAGHVFVASGGHWKELRKRVSFVNAKSRLKPLEPLLRDSVGPMLGKMETNVGKVFDFHITSLHMTAGVLARMAFCTAQPCRLLDQFCETYTDFAEQLLLAKELARLSPQRNTCALPRAIEDGAREKQMNVDLFMELYKHIKEMEKQKQNEDCDKVDVDDLDQMAQSIGTLFLENAMKSVGIDTIGHCLALLVHFLAQHPDVQQELRDELLKGDDDPPLLMATVKETLRLCPIVSFANTRDCTSPVTLSNGAKVNIGDSVVVDVFSMGQNRAFWGEDAHKFSPQRWLAEEPCDNLRRHWLAFGLGPRSCVGKQMAEDLLKIAITTIFYRFRISSEEEKCVHLVGADVLWPEKVLIRAEIVEEV</sequence>
<keyword evidence="3 5" id="KW-0503">Monooxygenase</keyword>
<dbReference type="Proteomes" id="UP000887572">
    <property type="component" value="Unplaced"/>
</dbReference>
<dbReference type="GO" id="GO:0020037">
    <property type="term" value="F:heme binding"/>
    <property type="evidence" value="ECO:0007669"/>
    <property type="project" value="InterPro"/>
</dbReference>
<keyword evidence="4 5" id="KW-0408">Iron</keyword>
<dbReference type="CDD" id="cd00302">
    <property type="entry name" value="cytochrome_P450"/>
    <property type="match status" value="1"/>
</dbReference>
<name>A0A914HMM3_GLORO</name>
<proteinExistence type="inferred from homology"/>
<evidence type="ECO:0000256" key="4">
    <source>
        <dbReference type="PIRSR" id="PIRSR602401-1"/>
    </source>
</evidence>
<dbReference type="GO" id="GO:0004497">
    <property type="term" value="F:monooxygenase activity"/>
    <property type="evidence" value="ECO:0007669"/>
    <property type="project" value="UniProtKB-KW"/>
</dbReference>
<dbReference type="PRINTS" id="PR00385">
    <property type="entry name" value="P450"/>
</dbReference>
<dbReference type="InterPro" id="IPR002401">
    <property type="entry name" value="Cyt_P450_E_grp-I"/>
</dbReference>
<evidence type="ECO:0000313" key="8">
    <source>
        <dbReference type="WBParaSite" id="Gr19_v10_g199.t2"/>
    </source>
</evidence>
<keyword evidence="6" id="KW-0732">Signal</keyword>
<dbReference type="Gene3D" id="1.10.630.10">
    <property type="entry name" value="Cytochrome P450"/>
    <property type="match status" value="1"/>
</dbReference>
<protein>
    <submittedName>
        <fullName evidence="8">Cytochrome P450</fullName>
    </submittedName>
</protein>
<keyword evidence="7" id="KW-1185">Reference proteome</keyword>
<evidence type="ECO:0000256" key="1">
    <source>
        <dbReference type="ARBA" id="ARBA00001971"/>
    </source>
</evidence>
<dbReference type="AlphaFoldDB" id="A0A914HMM3"/>
<dbReference type="PRINTS" id="PR00463">
    <property type="entry name" value="EP450I"/>
</dbReference>
<accession>A0A914HMM3</accession>
<keyword evidence="4 5" id="KW-0349">Heme</keyword>
<dbReference type="GO" id="GO:0016705">
    <property type="term" value="F:oxidoreductase activity, acting on paired donors, with incorporation or reduction of molecular oxygen"/>
    <property type="evidence" value="ECO:0007669"/>
    <property type="project" value="InterPro"/>
</dbReference>
<evidence type="ECO:0000256" key="3">
    <source>
        <dbReference type="ARBA" id="ARBA00023033"/>
    </source>
</evidence>
<dbReference type="GO" id="GO:0005506">
    <property type="term" value="F:iron ion binding"/>
    <property type="evidence" value="ECO:0007669"/>
    <property type="project" value="InterPro"/>
</dbReference>
<comment type="cofactor">
    <cofactor evidence="1 4">
        <name>heme</name>
        <dbReference type="ChEBI" id="CHEBI:30413"/>
    </cofactor>
</comment>
<evidence type="ECO:0000256" key="5">
    <source>
        <dbReference type="RuleBase" id="RU000461"/>
    </source>
</evidence>
<dbReference type="InterPro" id="IPR017972">
    <property type="entry name" value="Cyt_P450_CS"/>
</dbReference>
<dbReference type="Pfam" id="PF00067">
    <property type="entry name" value="p450"/>
    <property type="match status" value="1"/>
</dbReference>
<reference evidence="8" key="1">
    <citation type="submission" date="2022-11" db="UniProtKB">
        <authorList>
            <consortium name="WormBaseParasite"/>
        </authorList>
    </citation>
    <scope>IDENTIFICATION</scope>
</reference>
<dbReference type="PANTHER" id="PTHR24305:SF166">
    <property type="entry name" value="CYTOCHROME P450 12A4, MITOCHONDRIAL-RELATED"/>
    <property type="match status" value="1"/>
</dbReference>
<evidence type="ECO:0000256" key="6">
    <source>
        <dbReference type="SAM" id="SignalP"/>
    </source>
</evidence>
<dbReference type="PROSITE" id="PS00086">
    <property type="entry name" value="CYTOCHROME_P450"/>
    <property type="match status" value="1"/>
</dbReference>
<feature type="chain" id="PRO_5037180572" evidence="6">
    <location>
        <begin position="18"/>
        <end position="454"/>
    </location>
</feature>
<dbReference type="WBParaSite" id="Gr19_v10_g199.t2">
    <property type="protein sequence ID" value="Gr19_v10_g199.t2"/>
    <property type="gene ID" value="Gr19_v10_g199"/>
</dbReference>
<dbReference type="InterPro" id="IPR001128">
    <property type="entry name" value="Cyt_P450"/>
</dbReference>
<keyword evidence="4 5" id="KW-0479">Metal-binding</keyword>
<dbReference type="PANTHER" id="PTHR24305">
    <property type="entry name" value="CYTOCHROME P450"/>
    <property type="match status" value="1"/>
</dbReference>
<dbReference type="InterPro" id="IPR036396">
    <property type="entry name" value="Cyt_P450_sf"/>
</dbReference>
<dbReference type="InterPro" id="IPR050121">
    <property type="entry name" value="Cytochrome_P450_monoxygenase"/>
</dbReference>
<feature type="binding site" description="axial binding residue" evidence="4">
    <location>
        <position position="400"/>
    </location>
    <ligand>
        <name>heme</name>
        <dbReference type="ChEBI" id="CHEBI:30413"/>
    </ligand>
    <ligandPart>
        <name>Fe</name>
        <dbReference type="ChEBI" id="CHEBI:18248"/>
    </ligandPart>
</feature>
<dbReference type="SUPFAM" id="SSF48264">
    <property type="entry name" value="Cytochrome P450"/>
    <property type="match status" value="1"/>
</dbReference>
<evidence type="ECO:0000256" key="2">
    <source>
        <dbReference type="ARBA" id="ARBA00010617"/>
    </source>
</evidence>
<keyword evidence="5" id="KW-0560">Oxidoreductase</keyword>
<organism evidence="7 8">
    <name type="scientific">Globodera rostochiensis</name>
    <name type="common">Golden nematode worm</name>
    <name type="synonym">Heterodera rostochiensis</name>
    <dbReference type="NCBI Taxonomy" id="31243"/>
    <lineage>
        <taxon>Eukaryota</taxon>
        <taxon>Metazoa</taxon>
        <taxon>Ecdysozoa</taxon>
        <taxon>Nematoda</taxon>
        <taxon>Chromadorea</taxon>
        <taxon>Rhabditida</taxon>
        <taxon>Tylenchina</taxon>
        <taxon>Tylenchomorpha</taxon>
        <taxon>Tylenchoidea</taxon>
        <taxon>Heteroderidae</taxon>
        <taxon>Heteroderinae</taxon>
        <taxon>Globodera</taxon>
    </lineage>
</organism>
<comment type="similarity">
    <text evidence="2 5">Belongs to the cytochrome P450 family.</text>
</comment>